<name>A0AAW2ZCA6_9EUKA</name>
<sequence>MIHQFQNHHHQNHIIQKRELFNKWSQLTKNRKLLKRLFQNAIQRYSNLRHFFSNPKNILYILFKAWKRRAEYGSKLRKDFMLNYKAAMVYNSFIKNHFFKIWKHLMYCKWIQNKNKHNVVHQMIKRWKQRVEDVNQLRDLKIQHFLKLKCFKKWTKLHQIRKIENVQLLRRSFGAWHKISLKFTKQVPRQFYKSIFFRKWILQMRQRDLERNELTFATNVHHFQIKKFYILKWLKRARQACVYHMANQHYLKTLFSKVIISWKNYIFYKSQKLQKLQKADLFYDSKLRSLSLTVSTERIYNMMNLNQKLPNYFHQSLILHKYKLLVMCLDGWREQTIKSKLKMNLMTKALQMRRFLLKLRFFEMWRRRTRIASHVDPNVHHHHYHHYHHDDDYNKKSGGNKRNKHDYYGELLRASTPLRYQKN</sequence>
<accession>A0AAW2ZCA6</accession>
<dbReference type="Proteomes" id="UP001431209">
    <property type="component" value="Unassembled WGS sequence"/>
</dbReference>
<protein>
    <submittedName>
        <fullName evidence="1">Rrp1b</fullName>
    </submittedName>
</protein>
<evidence type="ECO:0000313" key="1">
    <source>
        <dbReference type="EMBL" id="KAL0486811.1"/>
    </source>
</evidence>
<comment type="caution">
    <text evidence="1">The sequence shown here is derived from an EMBL/GenBank/DDBJ whole genome shotgun (WGS) entry which is preliminary data.</text>
</comment>
<organism evidence="1 2">
    <name type="scientific">Acrasis kona</name>
    <dbReference type="NCBI Taxonomy" id="1008807"/>
    <lineage>
        <taxon>Eukaryota</taxon>
        <taxon>Discoba</taxon>
        <taxon>Heterolobosea</taxon>
        <taxon>Tetramitia</taxon>
        <taxon>Eutetramitia</taxon>
        <taxon>Acrasidae</taxon>
        <taxon>Acrasis</taxon>
    </lineage>
</organism>
<dbReference type="AlphaFoldDB" id="A0AAW2ZCA6"/>
<reference evidence="1 2" key="1">
    <citation type="submission" date="2024-03" db="EMBL/GenBank/DDBJ databases">
        <title>The Acrasis kona genome and developmental transcriptomes reveal deep origins of eukaryotic multicellular pathways.</title>
        <authorList>
            <person name="Sheikh S."/>
            <person name="Fu C.-J."/>
            <person name="Brown M.W."/>
            <person name="Baldauf S.L."/>
        </authorList>
    </citation>
    <scope>NUCLEOTIDE SEQUENCE [LARGE SCALE GENOMIC DNA]</scope>
    <source>
        <strain evidence="1 2">ATCC MYA-3509</strain>
    </source>
</reference>
<keyword evidence="2" id="KW-1185">Reference proteome</keyword>
<proteinExistence type="predicted"/>
<gene>
    <name evidence="1" type="ORF">AKO1_001152</name>
</gene>
<dbReference type="EMBL" id="JAOPGA020001267">
    <property type="protein sequence ID" value="KAL0486811.1"/>
    <property type="molecule type" value="Genomic_DNA"/>
</dbReference>
<evidence type="ECO:0000313" key="2">
    <source>
        <dbReference type="Proteomes" id="UP001431209"/>
    </source>
</evidence>